<name>A0A8W8LLH1_MAGGI</name>
<dbReference type="InterPro" id="IPR012340">
    <property type="entry name" value="NA-bd_OB-fold"/>
</dbReference>
<dbReference type="Proteomes" id="UP000005408">
    <property type="component" value="Unassembled WGS sequence"/>
</dbReference>
<dbReference type="EnsemblMetazoa" id="G28867.1">
    <property type="protein sequence ID" value="G28867.1:cds"/>
    <property type="gene ID" value="G28867"/>
</dbReference>
<protein>
    <recommendedName>
        <fullName evidence="1">Shieldin complex subunit 2 first OB fold domain-containing protein</fullName>
    </recommendedName>
</protein>
<accession>A0A8W8LLH1</accession>
<evidence type="ECO:0000313" key="2">
    <source>
        <dbReference type="EnsemblMetazoa" id="G28867.1:cds"/>
    </source>
</evidence>
<evidence type="ECO:0000313" key="3">
    <source>
        <dbReference type="Proteomes" id="UP000005408"/>
    </source>
</evidence>
<dbReference type="SUPFAM" id="SSF50249">
    <property type="entry name" value="Nucleic acid-binding proteins"/>
    <property type="match status" value="2"/>
</dbReference>
<dbReference type="Gene3D" id="2.40.50.140">
    <property type="entry name" value="Nucleic acid-binding proteins"/>
    <property type="match status" value="2"/>
</dbReference>
<organism evidence="2 3">
    <name type="scientific">Magallana gigas</name>
    <name type="common">Pacific oyster</name>
    <name type="synonym">Crassostrea gigas</name>
    <dbReference type="NCBI Taxonomy" id="29159"/>
    <lineage>
        <taxon>Eukaryota</taxon>
        <taxon>Metazoa</taxon>
        <taxon>Spiralia</taxon>
        <taxon>Lophotrochozoa</taxon>
        <taxon>Mollusca</taxon>
        <taxon>Bivalvia</taxon>
        <taxon>Autobranchia</taxon>
        <taxon>Pteriomorphia</taxon>
        <taxon>Ostreida</taxon>
        <taxon>Ostreoidea</taxon>
        <taxon>Ostreidae</taxon>
        <taxon>Magallana</taxon>
    </lineage>
</organism>
<feature type="domain" description="Shieldin complex subunit 2 first OB fold" evidence="1">
    <location>
        <begin position="444"/>
        <end position="528"/>
    </location>
</feature>
<proteinExistence type="predicted"/>
<keyword evidence="3" id="KW-1185">Reference proteome</keyword>
<dbReference type="Pfam" id="PF21669">
    <property type="entry name" value="SHLD2_OB1"/>
    <property type="match status" value="1"/>
</dbReference>
<dbReference type="InterPro" id="IPR049507">
    <property type="entry name" value="SHLD2_OB1"/>
</dbReference>
<evidence type="ECO:0000259" key="1">
    <source>
        <dbReference type="Pfam" id="PF21669"/>
    </source>
</evidence>
<sequence length="585" mass="65935">MSKYCYADFVTWFDTSLEKCKKQVENCEGELLEEDYSHDLEDDILASAESNEDTDSFSHNEQTLFEFRDGTIMKKRKKQKVLRYHTIALNVDREGHYRQLLMLFTKWRKEETDLLHGCHTYEESFTKVKDEVEGVKARYMKISCEIGEDMLHDVDDMDDYQRNVVLPENEHQETIDSAQGSTLSDNFGCFDPGTESHCTGTVSNNEYDIGQDFGIAQCDLHNFHLLTKLPESMKAVVHSIDSVSGDVPCSLKEKILNKVPDDAGKTMGLQKNLHLAIGPPYELCLNATTISLSDLMAQKGQIPYTKSVKAKVIDTDPEHSYTNERNESRILKNCVIADEGKAVLCVVYDQTKFPRFKEGSSVILRNVIKKPDGVAVTSNTKVFPCAEVSVPEHIVNQAKNLLHPPPAPTKTVSEALNSPPKERVSIKGTITQEEATRQVFVREERVNVKNIYIEDATSKCKVALWRSFAEKDIRPGDYVHITDVVINTFRNEVSLTTTSKTKITKTDCPPEVKVKQAVSGCVDGENMTFLLEDDTILTMPLELVEVALPNVEKEEIESYVISRCNPMLSIRCTSKGSSVISIEFL</sequence>
<dbReference type="AlphaFoldDB" id="A0A8W8LLH1"/>
<reference evidence="2" key="1">
    <citation type="submission" date="2022-08" db="UniProtKB">
        <authorList>
            <consortium name="EnsemblMetazoa"/>
        </authorList>
    </citation>
    <scope>IDENTIFICATION</scope>
    <source>
        <strain evidence="2">05x7-T-G4-1.051#20</strain>
    </source>
</reference>